<comment type="caution">
    <text evidence="2">The sequence shown here is derived from an EMBL/GenBank/DDBJ whole genome shotgun (WGS) entry which is preliminary data.</text>
</comment>
<name>A0A8B6CVZ4_MYTGA</name>
<protein>
    <submittedName>
        <fullName evidence="2">Uncharacterized protein</fullName>
    </submittedName>
</protein>
<feature type="compositionally biased region" description="Low complexity" evidence="1">
    <location>
        <begin position="265"/>
        <end position="276"/>
    </location>
</feature>
<dbReference type="OrthoDB" id="6181322at2759"/>
<dbReference type="Proteomes" id="UP000596742">
    <property type="component" value="Unassembled WGS sequence"/>
</dbReference>
<feature type="non-terminal residue" evidence="2">
    <location>
        <position position="405"/>
    </location>
</feature>
<reference evidence="2" key="1">
    <citation type="submission" date="2018-11" db="EMBL/GenBank/DDBJ databases">
        <authorList>
            <person name="Alioto T."/>
            <person name="Alioto T."/>
        </authorList>
    </citation>
    <scope>NUCLEOTIDE SEQUENCE</scope>
</reference>
<dbReference type="EMBL" id="UYJE01002459">
    <property type="protein sequence ID" value="VDI10955.1"/>
    <property type="molecule type" value="Genomic_DNA"/>
</dbReference>
<dbReference type="AlphaFoldDB" id="A0A8B6CVZ4"/>
<sequence>MKDNDVNHNEEHYALQHSSLPSSSFNSKVVGQDNTEFLKKPFPKYYQGGPDACEVSLSINKCIERYSLSKEGAASNIYVNMFQLLQNHRQKNNQLANGNRLSADRNPVRDKTLTTAIPSRYRTSNSQYYTNRHAESEITINACGSIDSYKDKSITEKNFGCLVRTYTKQLSFKSRITDEEVVLEPSPNIVVYDEIDENQISPDTVDLNITAQESHYEPIDLVCLESIFITTISGHSDAGYLDPYFAIDEDENNRLQDCTPQEDGSSTNSSNSDVVDQDNTAYNNVYQPLQENWQENSRGYEVPVIVHMIFENSEGFDEHVASHSYYNVINPLQTYENRETTDPKAGIEETLLGDDSSSVFKTTNFHDYINMNAETDISINNCDTMESCKPIDGDKSVTNEQISFQ</sequence>
<feature type="compositionally biased region" description="Polar residues" evidence="1">
    <location>
        <begin position="255"/>
        <end position="264"/>
    </location>
</feature>
<organism evidence="2 3">
    <name type="scientific">Mytilus galloprovincialis</name>
    <name type="common">Mediterranean mussel</name>
    <dbReference type="NCBI Taxonomy" id="29158"/>
    <lineage>
        <taxon>Eukaryota</taxon>
        <taxon>Metazoa</taxon>
        <taxon>Spiralia</taxon>
        <taxon>Lophotrochozoa</taxon>
        <taxon>Mollusca</taxon>
        <taxon>Bivalvia</taxon>
        <taxon>Autobranchia</taxon>
        <taxon>Pteriomorphia</taxon>
        <taxon>Mytilida</taxon>
        <taxon>Mytiloidea</taxon>
        <taxon>Mytilidae</taxon>
        <taxon>Mytilinae</taxon>
        <taxon>Mytilus</taxon>
    </lineage>
</organism>
<evidence type="ECO:0000256" key="1">
    <source>
        <dbReference type="SAM" id="MobiDB-lite"/>
    </source>
</evidence>
<proteinExistence type="predicted"/>
<keyword evidence="3" id="KW-1185">Reference proteome</keyword>
<accession>A0A8B6CVZ4</accession>
<feature type="region of interest" description="Disordered" evidence="1">
    <location>
        <begin position="255"/>
        <end position="276"/>
    </location>
</feature>
<evidence type="ECO:0000313" key="2">
    <source>
        <dbReference type="EMBL" id="VDI10955.1"/>
    </source>
</evidence>
<gene>
    <name evidence="2" type="ORF">MGAL_10B004435</name>
</gene>
<evidence type="ECO:0000313" key="3">
    <source>
        <dbReference type="Proteomes" id="UP000596742"/>
    </source>
</evidence>